<organism evidence="2 3">
    <name type="scientific">Syntrophobacter fumaroxidans (strain DSM 10017 / MPOB)</name>
    <dbReference type="NCBI Taxonomy" id="335543"/>
    <lineage>
        <taxon>Bacteria</taxon>
        <taxon>Pseudomonadati</taxon>
        <taxon>Thermodesulfobacteriota</taxon>
        <taxon>Syntrophobacteria</taxon>
        <taxon>Syntrophobacterales</taxon>
        <taxon>Syntrophobacteraceae</taxon>
        <taxon>Syntrophobacter</taxon>
    </lineage>
</organism>
<dbReference type="EMBL" id="CP000478">
    <property type="protein sequence ID" value="ABK15880.1"/>
    <property type="molecule type" value="Genomic_DNA"/>
</dbReference>
<dbReference type="InterPro" id="IPR011042">
    <property type="entry name" value="6-blade_b-propeller_TolB-like"/>
</dbReference>
<dbReference type="Gene3D" id="2.80.10.50">
    <property type="match status" value="1"/>
</dbReference>
<dbReference type="InParanoid" id="A0LEM8"/>
<feature type="chain" id="PRO_5002626156" evidence="1">
    <location>
        <begin position="26"/>
        <end position="436"/>
    </location>
</feature>
<dbReference type="Proteomes" id="UP000001784">
    <property type="component" value="Chromosome"/>
</dbReference>
<evidence type="ECO:0000256" key="1">
    <source>
        <dbReference type="SAM" id="SignalP"/>
    </source>
</evidence>
<dbReference type="KEGG" id="sfu:Sfum_0178"/>
<dbReference type="PANTHER" id="PTHR42754:SF1">
    <property type="entry name" value="LIPOPROTEIN"/>
    <property type="match status" value="1"/>
</dbReference>
<gene>
    <name evidence="2" type="ordered locus">Sfum_0178</name>
</gene>
<dbReference type="PANTHER" id="PTHR42754">
    <property type="entry name" value="ENDOGLUCANASE"/>
    <property type="match status" value="1"/>
</dbReference>
<accession>A0LEM8</accession>
<dbReference type="Pfam" id="PF06739">
    <property type="entry name" value="SBBP"/>
    <property type="match status" value="2"/>
</dbReference>
<keyword evidence="1" id="KW-0732">Signal</keyword>
<name>A0LEM8_SYNFM</name>
<dbReference type="InterPro" id="IPR013431">
    <property type="entry name" value="Delta_60_rpt"/>
</dbReference>
<reference evidence="2 3" key="1">
    <citation type="submission" date="2006-10" db="EMBL/GenBank/DDBJ databases">
        <title>Complete sequence of Syntrophobacter fumaroxidans MPOB.</title>
        <authorList>
            <consortium name="US DOE Joint Genome Institute"/>
            <person name="Copeland A."/>
            <person name="Lucas S."/>
            <person name="Lapidus A."/>
            <person name="Barry K."/>
            <person name="Detter J.C."/>
            <person name="Glavina del Rio T."/>
            <person name="Hammon N."/>
            <person name="Israni S."/>
            <person name="Pitluck S."/>
            <person name="Goltsman E.G."/>
            <person name="Martinez M."/>
            <person name="Schmutz J."/>
            <person name="Larimer F."/>
            <person name="Land M."/>
            <person name="Hauser L."/>
            <person name="Kyrpides N."/>
            <person name="Kim E."/>
            <person name="Boone D.R."/>
            <person name="Brockman F."/>
            <person name="Culley D."/>
            <person name="Ferry J."/>
            <person name="Gunsalus R."/>
            <person name="McInerney M.J."/>
            <person name="Morrison M."/>
            <person name="Plugge C."/>
            <person name="Rohlin L."/>
            <person name="Scholten J."/>
            <person name="Sieber J."/>
            <person name="Stams A.J.M."/>
            <person name="Worm P."/>
            <person name="Henstra A.M."/>
            <person name="Richardson P."/>
        </authorList>
    </citation>
    <scope>NUCLEOTIDE SEQUENCE [LARGE SCALE GENOMIC DNA]</scope>
    <source>
        <strain evidence="3">DSM 10017 / MPOB</strain>
    </source>
</reference>
<dbReference type="RefSeq" id="WP_011697053.1">
    <property type="nucleotide sequence ID" value="NC_008554.1"/>
</dbReference>
<dbReference type="SUPFAM" id="SSF101898">
    <property type="entry name" value="NHL repeat"/>
    <property type="match status" value="1"/>
</dbReference>
<dbReference type="STRING" id="335543.Sfum_0178"/>
<protein>
    <submittedName>
        <fullName evidence="2">Cellulose-binding</fullName>
    </submittedName>
</protein>
<evidence type="ECO:0000313" key="3">
    <source>
        <dbReference type="Proteomes" id="UP000001784"/>
    </source>
</evidence>
<dbReference type="InterPro" id="IPR010620">
    <property type="entry name" value="SBBP_repeat"/>
</dbReference>
<dbReference type="AlphaFoldDB" id="A0LEM8"/>
<sequence precursor="true">MKRKRYVCFFLGILLGLIGSPGLQAGMTPVLAIDGDGNSYVAGSSLLGSSTDFTLVKYNTAGVRQWVRRYDGPDAAGDWLKAIAVGPTGDIYLFGQVRNTGYQGDFGTVKYDPDGHLLWARFYGRPTNDEPQAMAVDEAGNVFVTGSVELDSAKCISTVKYKTDGSRVWVRPYRGVAGRHNEARVLAVDGDGNVYVAGPSRPSSGPYDRLLTLKYDSDGNLLWSRIHAGLIDPQAMAVDGSGNVFITGSIIPSGGYKDFFTIKYAANGDRLWVRTANGASDLGDAAYALAVDGSGNVHVTGYSTGADGYDYLTIKYDPAGTRLWVQRYDGAAGDTDMAYSVALDPDGNVYVTGRSDVAGASGNYLTVKYDPDGSLLWTRQFNGATNGHDFATAVAVRGGALYVTGESDGANSLADYVTIKYDLDGRRRWARRFERQ</sequence>
<dbReference type="NCBIfam" id="TIGR02608">
    <property type="entry name" value="delta_60_rpt"/>
    <property type="match status" value="2"/>
</dbReference>
<evidence type="ECO:0000313" key="2">
    <source>
        <dbReference type="EMBL" id="ABK15880.1"/>
    </source>
</evidence>
<feature type="signal peptide" evidence="1">
    <location>
        <begin position="1"/>
        <end position="25"/>
    </location>
</feature>
<dbReference type="Gene3D" id="2.120.10.30">
    <property type="entry name" value="TolB, C-terminal domain"/>
    <property type="match status" value="1"/>
</dbReference>
<dbReference type="OrthoDB" id="53254at2"/>
<dbReference type="eggNOG" id="COG1520">
    <property type="taxonomic scope" value="Bacteria"/>
</dbReference>
<proteinExistence type="predicted"/>
<keyword evidence="3" id="KW-1185">Reference proteome</keyword>
<dbReference type="HOGENOM" id="CLU_035227_1_1_7"/>